<gene>
    <name evidence="1" type="ORF">C7R93_21575</name>
</gene>
<name>A0A2P7UW55_9BACL</name>
<dbReference type="OrthoDB" id="2467757at2"/>
<organism evidence="1 2">
    <name type="scientific">Brevibacillus fortis</name>
    <dbReference type="NCBI Taxonomy" id="2126352"/>
    <lineage>
        <taxon>Bacteria</taxon>
        <taxon>Bacillati</taxon>
        <taxon>Bacillota</taxon>
        <taxon>Bacilli</taxon>
        <taxon>Bacillales</taxon>
        <taxon>Paenibacillaceae</taxon>
        <taxon>Brevibacillus</taxon>
    </lineage>
</organism>
<protein>
    <submittedName>
        <fullName evidence="1">Uncharacterized protein</fullName>
    </submittedName>
</protein>
<dbReference type="RefSeq" id="WP_106840744.1">
    <property type="nucleotide sequence ID" value="NZ_JBCNIW010000025.1"/>
</dbReference>
<dbReference type="AlphaFoldDB" id="A0A2P7UW55"/>
<comment type="caution">
    <text evidence="1">The sequence shown here is derived from an EMBL/GenBank/DDBJ whole genome shotgun (WGS) entry which is preliminary data.</text>
</comment>
<evidence type="ECO:0000313" key="2">
    <source>
        <dbReference type="Proteomes" id="UP000240419"/>
    </source>
</evidence>
<evidence type="ECO:0000313" key="1">
    <source>
        <dbReference type="EMBL" id="PSJ91225.1"/>
    </source>
</evidence>
<dbReference type="EMBL" id="PXZM01000036">
    <property type="protein sequence ID" value="PSJ91225.1"/>
    <property type="molecule type" value="Genomic_DNA"/>
</dbReference>
<accession>A0A2P7UW55</accession>
<keyword evidence="2" id="KW-1185">Reference proteome</keyword>
<proteinExistence type="predicted"/>
<reference evidence="1 2" key="1">
    <citation type="submission" date="2018-03" db="EMBL/GenBank/DDBJ databases">
        <title>Brevisbacillus phylogenomics.</title>
        <authorList>
            <person name="Dunlap C."/>
        </authorList>
    </citation>
    <scope>NUCLEOTIDE SEQUENCE [LARGE SCALE GENOMIC DNA]</scope>
    <source>
        <strain evidence="1 2">NRRL NRS-1210</strain>
    </source>
</reference>
<dbReference type="Proteomes" id="UP000240419">
    <property type="component" value="Unassembled WGS sequence"/>
</dbReference>
<sequence length="158" mass="18300">MADNKRTIVICNDVGLYFDALTRGKHYEVLAEDEAKEQIRVVGDDNRARWFKKYYFVPDGSSVPVLFNWTFDDTIQDSSEESLEHIEVTVTFSEGDKRWCSLCTKAGLLDYIERNMDDNVILIENQVIVKNFSKEVVNDVLKRLDQRNQLLSSTKPLN</sequence>